<dbReference type="Gene3D" id="1.10.1040.10">
    <property type="entry name" value="N-(1-d-carboxylethyl)-l-norvaline Dehydrogenase, domain 2"/>
    <property type="match status" value="1"/>
</dbReference>
<dbReference type="SUPFAM" id="SSF51735">
    <property type="entry name" value="NAD(P)-binding Rossmann-fold domains"/>
    <property type="match status" value="1"/>
</dbReference>
<dbReference type="InterPro" id="IPR006109">
    <property type="entry name" value="G3P_DH_NAD-dep_C"/>
</dbReference>
<feature type="binding site" evidence="16">
    <location>
        <begin position="9"/>
        <end position="14"/>
    </location>
    <ligand>
        <name>NAD(+)</name>
        <dbReference type="ChEBI" id="CHEBI:57540"/>
    </ligand>
</feature>
<evidence type="ECO:0000313" key="20">
    <source>
        <dbReference type="EMBL" id="NBI06915.1"/>
    </source>
</evidence>
<evidence type="ECO:0000256" key="2">
    <source>
        <dbReference type="ARBA" id="ARBA00022516"/>
    </source>
</evidence>
<dbReference type="GO" id="GO:0006650">
    <property type="term" value="P:glycerophospholipid metabolic process"/>
    <property type="evidence" value="ECO:0007669"/>
    <property type="project" value="UniProtKB-UniRule"/>
</dbReference>
<dbReference type="NCBIfam" id="NF000941">
    <property type="entry name" value="PRK00094.1-3"/>
    <property type="match status" value="1"/>
</dbReference>
<feature type="binding site" evidence="13">
    <location>
        <position position="107"/>
    </location>
    <ligand>
        <name>NADPH</name>
        <dbReference type="ChEBI" id="CHEBI:57783"/>
    </ligand>
</feature>
<evidence type="ECO:0000259" key="18">
    <source>
        <dbReference type="Pfam" id="PF01210"/>
    </source>
</evidence>
<feature type="binding site" evidence="13">
    <location>
        <position position="253"/>
    </location>
    <ligand>
        <name>sn-glycerol 3-phosphate</name>
        <dbReference type="ChEBI" id="CHEBI:57597"/>
    </ligand>
</feature>
<feature type="binding site" evidence="13">
    <location>
        <position position="137"/>
    </location>
    <ligand>
        <name>sn-glycerol 3-phosphate</name>
        <dbReference type="ChEBI" id="CHEBI:57597"/>
    </ligand>
</feature>
<keyword evidence="2 13" id="KW-0444">Lipid biosynthesis</keyword>
<keyword evidence="5 13" id="KW-0520">NAD</keyword>
<comment type="catalytic activity">
    <reaction evidence="13">
        <text>sn-glycerol 3-phosphate + NAD(+) = dihydroxyacetone phosphate + NADH + H(+)</text>
        <dbReference type="Rhea" id="RHEA:11092"/>
        <dbReference type="ChEBI" id="CHEBI:15378"/>
        <dbReference type="ChEBI" id="CHEBI:57540"/>
        <dbReference type="ChEBI" id="CHEBI:57597"/>
        <dbReference type="ChEBI" id="CHEBI:57642"/>
        <dbReference type="ChEBI" id="CHEBI:57945"/>
        <dbReference type="EC" id="1.1.1.94"/>
    </reaction>
</comment>
<dbReference type="Pfam" id="PF07479">
    <property type="entry name" value="NAD_Gly3P_dh_C"/>
    <property type="match status" value="1"/>
</dbReference>
<keyword evidence="13" id="KW-0547">Nucleotide-binding</keyword>
<keyword evidence="3 13" id="KW-0521">NADP</keyword>
<dbReference type="EMBL" id="QXXA01000009">
    <property type="protein sequence ID" value="NBI06915.1"/>
    <property type="molecule type" value="Genomic_DNA"/>
</dbReference>
<dbReference type="GO" id="GO:0008654">
    <property type="term" value="P:phospholipid biosynthetic process"/>
    <property type="evidence" value="ECO:0007669"/>
    <property type="project" value="UniProtKB-KW"/>
</dbReference>
<dbReference type="GO" id="GO:0051287">
    <property type="term" value="F:NAD binding"/>
    <property type="evidence" value="ECO:0007669"/>
    <property type="project" value="InterPro"/>
</dbReference>
<evidence type="ECO:0000256" key="15">
    <source>
        <dbReference type="PIRSR" id="PIRSR000114-2"/>
    </source>
</evidence>
<evidence type="ECO:0000256" key="3">
    <source>
        <dbReference type="ARBA" id="ARBA00022857"/>
    </source>
</evidence>
<name>A0A845QWN6_9CLOT</name>
<feature type="binding site" evidence="13">
    <location>
        <position position="190"/>
    </location>
    <ligand>
        <name>sn-glycerol 3-phosphate</name>
        <dbReference type="ChEBI" id="CHEBI:57597"/>
    </ligand>
</feature>
<feature type="binding site" evidence="16">
    <location>
        <position position="139"/>
    </location>
    <ligand>
        <name>NAD(+)</name>
        <dbReference type="ChEBI" id="CHEBI:57540"/>
    </ligand>
</feature>
<dbReference type="PIRSF" id="PIRSF000114">
    <property type="entry name" value="Glycerol-3-P_dh"/>
    <property type="match status" value="1"/>
</dbReference>
<comment type="catalytic activity">
    <reaction evidence="9">
        <text>sn-glycerol 3-phosphate + NADP(+) = dihydroxyacetone phosphate + NADPH + H(+)</text>
        <dbReference type="Rhea" id="RHEA:11096"/>
        <dbReference type="ChEBI" id="CHEBI:15378"/>
        <dbReference type="ChEBI" id="CHEBI:57597"/>
        <dbReference type="ChEBI" id="CHEBI:57642"/>
        <dbReference type="ChEBI" id="CHEBI:57783"/>
        <dbReference type="ChEBI" id="CHEBI:58349"/>
        <dbReference type="EC" id="1.1.1.94"/>
    </reaction>
    <physiologicalReaction direction="right-to-left" evidence="9">
        <dbReference type="Rhea" id="RHEA:11098"/>
    </physiologicalReaction>
</comment>
<feature type="binding site" evidence="13">
    <location>
        <position position="280"/>
    </location>
    <ligand>
        <name>NADPH</name>
        <dbReference type="ChEBI" id="CHEBI:57783"/>
    </ligand>
</feature>
<comment type="subcellular location">
    <subcellularLocation>
        <location evidence="13">Cytoplasm</location>
    </subcellularLocation>
</comment>
<feature type="binding site" evidence="13">
    <location>
        <position position="50"/>
    </location>
    <ligand>
        <name>NADPH</name>
        <dbReference type="ChEBI" id="CHEBI:57783"/>
    </ligand>
</feature>
<evidence type="ECO:0000256" key="7">
    <source>
        <dbReference type="ARBA" id="ARBA00023209"/>
    </source>
</evidence>
<feature type="binding site" evidence="13">
    <location>
        <position position="107"/>
    </location>
    <ligand>
        <name>sn-glycerol 3-phosphate</name>
        <dbReference type="ChEBI" id="CHEBI:57597"/>
    </ligand>
</feature>
<evidence type="ECO:0000256" key="14">
    <source>
        <dbReference type="PIRSR" id="PIRSR000114-1"/>
    </source>
</evidence>
<reference evidence="20 21" key="1">
    <citation type="submission" date="2018-08" db="EMBL/GenBank/DDBJ databases">
        <title>Murine metabolic-syndrome-specific gut microbial biobank.</title>
        <authorList>
            <person name="Liu C."/>
        </authorList>
    </citation>
    <scope>NUCLEOTIDE SEQUENCE [LARGE SCALE GENOMIC DNA]</scope>
    <source>
        <strain evidence="20 21">583</strain>
    </source>
</reference>
<organism evidence="20 21">
    <name type="scientific">Senegalia massiliensis</name>
    <dbReference type="NCBI Taxonomy" id="1720316"/>
    <lineage>
        <taxon>Bacteria</taxon>
        <taxon>Bacillati</taxon>
        <taxon>Bacillota</taxon>
        <taxon>Clostridia</taxon>
        <taxon>Eubacteriales</taxon>
        <taxon>Clostridiaceae</taxon>
        <taxon>Senegalia</taxon>
    </lineage>
</organism>
<feature type="binding site" evidence="15">
    <location>
        <begin position="254"/>
        <end position="255"/>
    </location>
    <ligand>
        <name>substrate</name>
    </ligand>
</feature>
<evidence type="ECO:0000256" key="9">
    <source>
        <dbReference type="ARBA" id="ARBA00052716"/>
    </source>
</evidence>
<evidence type="ECO:0000256" key="13">
    <source>
        <dbReference type="HAMAP-Rule" id="MF_00394"/>
    </source>
</evidence>
<dbReference type="GO" id="GO:0046167">
    <property type="term" value="P:glycerol-3-phosphate biosynthetic process"/>
    <property type="evidence" value="ECO:0007669"/>
    <property type="project" value="UniProtKB-UniRule"/>
</dbReference>
<comment type="caution">
    <text evidence="13">Lacks conserved residue(s) required for the propagation of feature annotation.</text>
</comment>
<keyword evidence="7 13" id="KW-0594">Phospholipid biosynthesis</keyword>
<comment type="pathway">
    <text evidence="13">Membrane lipid metabolism; glycerophospholipid metabolism.</text>
</comment>
<dbReference type="GO" id="GO:0047952">
    <property type="term" value="F:glycerol-3-phosphate dehydrogenase [NAD(P)+] activity"/>
    <property type="evidence" value="ECO:0007669"/>
    <property type="project" value="UniProtKB-UniRule"/>
</dbReference>
<feature type="binding site" evidence="13">
    <location>
        <position position="254"/>
    </location>
    <ligand>
        <name>sn-glycerol 3-phosphate</name>
        <dbReference type="ChEBI" id="CHEBI:57597"/>
    </ligand>
</feature>
<keyword evidence="4 13" id="KW-0560">Oxidoreductase</keyword>
<comment type="function">
    <text evidence="13">Catalyzes the reduction of the glycolytic intermediate dihydroxyacetone phosphate (DHAP) to sn-glycerol 3-phosphate (G3P), the key precursor for phospholipid synthesis.</text>
</comment>
<comment type="caution">
    <text evidence="20">The sequence shown here is derived from an EMBL/GenBank/DDBJ whole genome shotgun (WGS) entry which is preliminary data.</text>
</comment>
<dbReference type="Pfam" id="PF01210">
    <property type="entry name" value="NAD_Gly3P_dh_N"/>
    <property type="match status" value="1"/>
</dbReference>
<evidence type="ECO:0000256" key="12">
    <source>
        <dbReference type="ARBA" id="ARBA00080511"/>
    </source>
</evidence>
<feature type="binding site" evidence="13">
    <location>
        <position position="12"/>
    </location>
    <ligand>
        <name>NADPH</name>
        <dbReference type="ChEBI" id="CHEBI:57783"/>
    </ligand>
</feature>
<keyword evidence="6 13" id="KW-0443">Lipid metabolism</keyword>
<dbReference type="RefSeq" id="WP_160197389.1">
    <property type="nucleotide sequence ID" value="NZ_QXXA01000009.1"/>
</dbReference>
<feature type="binding site" evidence="16">
    <location>
        <position position="254"/>
    </location>
    <ligand>
        <name>NAD(+)</name>
        <dbReference type="ChEBI" id="CHEBI:57540"/>
    </ligand>
</feature>
<evidence type="ECO:0000256" key="5">
    <source>
        <dbReference type="ARBA" id="ARBA00023027"/>
    </source>
</evidence>
<feature type="binding site" evidence="13">
    <location>
        <position position="33"/>
    </location>
    <ligand>
        <name>NADPH</name>
        <dbReference type="ChEBI" id="CHEBI:57783"/>
    </ligand>
</feature>
<evidence type="ECO:0000256" key="11">
    <source>
        <dbReference type="ARBA" id="ARBA00069372"/>
    </source>
</evidence>
<dbReference type="GO" id="GO:0005829">
    <property type="term" value="C:cytosol"/>
    <property type="evidence" value="ECO:0007669"/>
    <property type="project" value="TreeGrafter"/>
</dbReference>
<evidence type="ECO:0000256" key="1">
    <source>
        <dbReference type="ARBA" id="ARBA00011009"/>
    </source>
</evidence>
<feature type="binding site" evidence="13">
    <location>
        <position position="243"/>
    </location>
    <ligand>
        <name>sn-glycerol 3-phosphate</name>
        <dbReference type="ChEBI" id="CHEBI:57597"/>
    </ligand>
</feature>
<gene>
    <name evidence="13" type="primary">gpsA</name>
    <name evidence="20" type="ORF">D3Z33_08620</name>
</gene>
<feature type="binding site" evidence="13">
    <location>
        <position position="13"/>
    </location>
    <ligand>
        <name>NADPH</name>
        <dbReference type="ChEBI" id="CHEBI:57783"/>
    </ligand>
</feature>
<dbReference type="PANTHER" id="PTHR11728:SF1">
    <property type="entry name" value="GLYCEROL-3-PHOSPHATE DEHYDROGENASE [NAD(+)] 2, CHLOROPLASTIC"/>
    <property type="match status" value="1"/>
</dbReference>
<proteinExistence type="inferred from homology"/>
<protein>
    <recommendedName>
        <fullName evidence="11 13">Glycerol-3-phosphate dehydrogenase [NAD(P)+]</fullName>
        <ecNumber evidence="10 13">1.1.1.94</ecNumber>
    </recommendedName>
    <alternativeName>
        <fullName evidence="13">NAD(P)(+)-dependent glycerol-3-phosphate dehydrogenase</fullName>
    </alternativeName>
    <alternativeName>
        <fullName evidence="12 13">NAD(P)H-dependent dihydroxyacetone-phosphate reductase</fullName>
    </alternativeName>
</protein>
<dbReference type="GO" id="GO:0046168">
    <property type="term" value="P:glycerol-3-phosphate catabolic process"/>
    <property type="evidence" value="ECO:0007669"/>
    <property type="project" value="InterPro"/>
</dbReference>
<feature type="binding site" evidence="13">
    <location>
        <position position="135"/>
    </location>
    <ligand>
        <name>sn-glycerol 3-phosphate</name>
        <dbReference type="ChEBI" id="CHEBI:57597"/>
    </ligand>
</feature>
<comment type="similarity">
    <text evidence="1 13 17">Belongs to the NAD-dependent glycerol-3-phosphate dehydrogenase family.</text>
</comment>
<dbReference type="UniPathway" id="UPA00940"/>
<dbReference type="InterPro" id="IPR036291">
    <property type="entry name" value="NAD(P)-bd_dom_sf"/>
</dbReference>
<dbReference type="InterPro" id="IPR006168">
    <property type="entry name" value="G3P_DH_NAD-dep"/>
</dbReference>
<dbReference type="Gene3D" id="3.40.50.720">
    <property type="entry name" value="NAD(P)-binding Rossmann-like Domain"/>
    <property type="match status" value="1"/>
</dbReference>
<evidence type="ECO:0000256" key="16">
    <source>
        <dbReference type="PIRSR" id="PIRSR000114-3"/>
    </source>
</evidence>
<dbReference type="NCBIfam" id="NF000940">
    <property type="entry name" value="PRK00094.1-2"/>
    <property type="match status" value="1"/>
</dbReference>
<dbReference type="HAMAP" id="MF_00394">
    <property type="entry name" value="NAD_Glyc3P_dehydrog"/>
    <property type="match status" value="1"/>
</dbReference>
<accession>A0A845QWN6</accession>
<evidence type="ECO:0000256" key="8">
    <source>
        <dbReference type="ARBA" id="ARBA00023264"/>
    </source>
</evidence>
<dbReference type="SUPFAM" id="SSF48179">
    <property type="entry name" value="6-phosphogluconate dehydrogenase C-terminal domain-like"/>
    <property type="match status" value="1"/>
</dbReference>
<feature type="binding site" evidence="13">
    <location>
        <position position="278"/>
    </location>
    <ligand>
        <name>NADPH</name>
        <dbReference type="ChEBI" id="CHEBI:57783"/>
    </ligand>
</feature>
<evidence type="ECO:0000256" key="4">
    <source>
        <dbReference type="ARBA" id="ARBA00023002"/>
    </source>
</evidence>
<feature type="binding site" evidence="13">
    <location>
        <position position="255"/>
    </location>
    <ligand>
        <name>sn-glycerol 3-phosphate</name>
        <dbReference type="ChEBI" id="CHEBI:57597"/>
    </ligand>
</feature>
<feature type="active site" description="Proton acceptor" evidence="13 14">
    <location>
        <position position="190"/>
    </location>
</feature>
<feature type="domain" description="Glycerol-3-phosphate dehydrogenase NAD-dependent C-terminal" evidence="19">
    <location>
        <begin position="179"/>
        <end position="318"/>
    </location>
</feature>
<evidence type="ECO:0000313" key="21">
    <source>
        <dbReference type="Proteomes" id="UP000467132"/>
    </source>
</evidence>
<evidence type="ECO:0000256" key="17">
    <source>
        <dbReference type="RuleBase" id="RU000437"/>
    </source>
</evidence>
<dbReference type="Proteomes" id="UP000467132">
    <property type="component" value="Unassembled WGS sequence"/>
</dbReference>
<dbReference type="InterPro" id="IPR013328">
    <property type="entry name" value="6PGD_dom2"/>
</dbReference>
<dbReference type="GO" id="GO:0005975">
    <property type="term" value="P:carbohydrate metabolic process"/>
    <property type="evidence" value="ECO:0007669"/>
    <property type="project" value="InterPro"/>
</dbReference>
<keyword evidence="21" id="KW-1185">Reference proteome</keyword>
<dbReference type="NCBIfam" id="NF000942">
    <property type="entry name" value="PRK00094.1-4"/>
    <property type="match status" value="1"/>
</dbReference>
<evidence type="ECO:0000256" key="6">
    <source>
        <dbReference type="ARBA" id="ARBA00023098"/>
    </source>
</evidence>
<dbReference type="InterPro" id="IPR008927">
    <property type="entry name" value="6-PGluconate_DH-like_C_sf"/>
</dbReference>
<dbReference type="FunFam" id="1.10.1040.10:FF:000001">
    <property type="entry name" value="Glycerol-3-phosphate dehydrogenase [NAD(P)+]"/>
    <property type="match status" value="1"/>
</dbReference>
<feature type="domain" description="Glycerol-3-phosphate dehydrogenase NAD-dependent N-terminal" evidence="18">
    <location>
        <begin position="5"/>
        <end position="157"/>
    </location>
</feature>
<feature type="binding site" evidence="15">
    <location>
        <position position="107"/>
    </location>
    <ligand>
        <name>substrate</name>
    </ligand>
</feature>
<feature type="binding site" evidence="13">
    <location>
        <position position="139"/>
    </location>
    <ligand>
        <name>NADPH</name>
        <dbReference type="ChEBI" id="CHEBI:57783"/>
    </ligand>
</feature>
<dbReference type="PANTHER" id="PTHR11728">
    <property type="entry name" value="GLYCEROL-3-PHOSPHATE DEHYDROGENASE"/>
    <property type="match status" value="1"/>
</dbReference>
<dbReference type="PRINTS" id="PR00077">
    <property type="entry name" value="GPDHDRGNASE"/>
</dbReference>
<dbReference type="PROSITE" id="PS00957">
    <property type="entry name" value="NAD_G3PDH"/>
    <property type="match status" value="1"/>
</dbReference>
<dbReference type="EC" id="1.1.1.94" evidence="10 13"/>
<evidence type="ECO:0000259" key="19">
    <source>
        <dbReference type="Pfam" id="PF07479"/>
    </source>
</evidence>
<dbReference type="InterPro" id="IPR011128">
    <property type="entry name" value="G3P_DH_NAD-dep_N"/>
</dbReference>
<keyword evidence="13" id="KW-0963">Cytoplasm</keyword>
<keyword evidence="8 13" id="KW-1208">Phospholipid metabolism</keyword>
<feature type="binding site" evidence="13">
    <location>
        <position position="254"/>
    </location>
    <ligand>
        <name>NADPH</name>
        <dbReference type="ChEBI" id="CHEBI:57783"/>
    </ligand>
</feature>
<dbReference type="OrthoDB" id="9812273at2"/>
<sequence length="333" mass="35952">MSESIGVLGGGSWGTALSILLAKKGVEVDLWVRNEEKASQMSEARENIQYLPGVILPNNINITSSIDKTIKNKDILLLAVPTQAVRNTIEKIKDDIKPGQIIVNVAKGIEVDTLYRISEIVEELIPNSKYAVLSGPSHAEEVAKDIPTAIVVASKYEDVGLYVQEFFMTPKFRVYTNEDVIGVELGGALKNVIALGAGISDGLGYGDNTKAALMNRGIIEIARLGEKMGANSMTFAGLSGIGDLIVTCTSMHSRNRRAGIKIGEGHSMEEASSIVGMVVEGIKTSKSAYNLAKKLDVEMPIVNAIYGVLYKGKDVKNSVINLMLRDKTHEVEM</sequence>
<dbReference type="FunFam" id="3.40.50.720:FF:000019">
    <property type="entry name" value="Glycerol-3-phosphate dehydrogenase [NAD(P)+]"/>
    <property type="match status" value="1"/>
</dbReference>
<evidence type="ECO:0000256" key="10">
    <source>
        <dbReference type="ARBA" id="ARBA00066687"/>
    </source>
</evidence>
<dbReference type="AlphaFoldDB" id="A0A845QWN6"/>